<name>E1R1V9_SEDSS</name>
<keyword evidence="1" id="KW-0812">Transmembrane</keyword>
<dbReference type="Proteomes" id="UP000002318">
    <property type="component" value="Chromosome"/>
</dbReference>
<sequence>MFFFFGPFEYLLPFLIVYFVIRSVTRNHTIDRSRRGRFPEFYDEDPFDDDDSRAIDRNLRASLYRLADRQKGKLTVSDVVIETGIAVQEAEKILQAMVDNQHVRMEVRDDGIIYYEFPEIMDKYTRGEN</sequence>
<dbReference type="AlphaFoldDB" id="E1R1V9"/>
<evidence type="ECO:0000313" key="3">
    <source>
        <dbReference type="Proteomes" id="UP000002318"/>
    </source>
</evidence>
<protein>
    <submittedName>
        <fullName evidence="2">Uncharacterized protein</fullName>
    </submittedName>
</protein>
<proteinExistence type="predicted"/>
<accession>E1R1V9</accession>
<dbReference type="EMBL" id="CP002116">
    <property type="protein sequence ID" value="ADK81485.1"/>
    <property type="molecule type" value="Genomic_DNA"/>
</dbReference>
<dbReference type="KEGG" id="ssm:Spirs_2370"/>
<keyword evidence="1" id="KW-1133">Transmembrane helix</keyword>
<keyword evidence="1" id="KW-0472">Membrane</keyword>
<dbReference type="RefSeq" id="WP_013254948.1">
    <property type="nucleotide sequence ID" value="NC_014364.1"/>
</dbReference>
<organism evidence="2 3">
    <name type="scientific">Sediminispirochaeta smaragdinae (strain DSM 11293 / JCM 15392 / SEBR 4228)</name>
    <name type="common">Spirochaeta smaragdinae</name>
    <dbReference type="NCBI Taxonomy" id="573413"/>
    <lineage>
        <taxon>Bacteria</taxon>
        <taxon>Pseudomonadati</taxon>
        <taxon>Spirochaetota</taxon>
        <taxon>Spirochaetia</taxon>
        <taxon>Spirochaetales</taxon>
        <taxon>Spirochaetaceae</taxon>
        <taxon>Sediminispirochaeta</taxon>
    </lineage>
</organism>
<evidence type="ECO:0000256" key="1">
    <source>
        <dbReference type="SAM" id="Phobius"/>
    </source>
</evidence>
<dbReference type="OrthoDB" id="370220at2"/>
<gene>
    <name evidence="2" type="ordered locus">Spirs_2370</name>
</gene>
<keyword evidence="3" id="KW-1185">Reference proteome</keyword>
<dbReference type="HOGENOM" id="CLU_1991116_0_0_12"/>
<dbReference type="STRING" id="573413.Spirs_2370"/>
<evidence type="ECO:0000313" key="2">
    <source>
        <dbReference type="EMBL" id="ADK81485.1"/>
    </source>
</evidence>
<reference evidence="2 3" key="1">
    <citation type="journal article" date="2010" name="Stand. Genomic Sci.">
        <title>Complete genome sequence of Spirochaeta smaragdinae type strain (SEBR 4228).</title>
        <authorList>
            <person name="Mavromatis K."/>
            <person name="Yasawong M."/>
            <person name="Chertkov O."/>
            <person name="Lapidus A."/>
            <person name="Lucas S."/>
            <person name="Nolan M."/>
            <person name="Del Rio T.G."/>
            <person name="Tice H."/>
            <person name="Cheng J.F."/>
            <person name="Pitluck S."/>
            <person name="Liolios K."/>
            <person name="Ivanova N."/>
            <person name="Tapia R."/>
            <person name="Han C."/>
            <person name="Bruce D."/>
            <person name="Goodwin L."/>
            <person name="Pati A."/>
            <person name="Chen A."/>
            <person name="Palaniappan K."/>
            <person name="Land M."/>
            <person name="Hauser L."/>
            <person name="Chang Y.J."/>
            <person name="Jeffries C.D."/>
            <person name="Detter J.C."/>
            <person name="Rohde M."/>
            <person name="Brambilla E."/>
            <person name="Spring S."/>
            <person name="Goker M."/>
            <person name="Sikorski J."/>
            <person name="Woyke T."/>
            <person name="Bristow J."/>
            <person name="Eisen J.A."/>
            <person name="Markowitz V."/>
            <person name="Hugenholtz P."/>
            <person name="Klenk H.P."/>
            <person name="Kyrpides N.C."/>
        </authorList>
    </citation>
    <scope>NUCLEOTIDE SEQUENCE [LARGE SCALE GENOMIC DNA]</scope>
    <source>
        <strain evidence="3">DSM 11293 / JCM 15392 / SEBR 4228</strain>
    </source>
</reference>
<feature type="transmembrane region" description="Helical" evidence="1">
    <location>
        <begin position="6"/>
        <end position="25"/>
    </location>
</feature>